<dbReference type="SMR" id="A0A482WQ20"/>
<evidence type="ECO:0000256" key="2">
    <source>
        <dbReference type="ARBA" id="ARBA00005156"/>
    </source>
</evidence>
<dbReference type="FunFam" id="3.40.1010.10:FF:000004">
    <property type="entry name" value="Putative diphthine synthase"/>
    <property type="match status" value="1"/>
</dbReference>
<dbReference type="Proteomes" id="UP000291343">
    <property type="component" value="Unassembled WGS sequence"/>
</dbReference>
<organism evidence="11 12">
    <name type="scientific">Laodelphax striatellus</name>
    <name type="common">Small brown planthopper</name>
    <name type="synonym">Delphax striatella</name>
    <dbReference type="NCBI Taxonomy" id="195883"/>
    <lineage>
        <taxon>Eukaryota</taxon>
        <taxon>Metazoa</taxon>
        <taxon>Ecdysozoa</taxon>
        <taxon>Arthropoda</taxon>
        <taxon>Hexapoda</taxon>
        <taxon>Insecta</taxon>
        <taxon>Pterygota</taxon>
        <taxon>Neoptera</taxon>
        <taxon>Paraneoptera</taxon>
        <taxon>Hemiptera</taxon>
        <taxon>Auchenorrhyncha</taxon>
        <taxon>Fulgoroidea</taxon>
        <taxon>Delphacidae</taxon>
        <taxon>Criomorphinae</taxon>
        <taxon>Laodelphax</taxon>
    </lineage>
</organism>
<comment type="similarity">
    <text evidence="3">Belongs to the diphthine synthase family.</text>
</comment>
<dbReference type="FunFam" id="3.30.950.10:FF:000004">
    <property type="entry name" value="Diphthine synthase putative"/>
    <property type="match status" value="1"/>
</dbReference>
<dbReference type="InterPro" id="IPR035996">
    <property type="entry name" value="4pyrrol_Methylase_sf"/>
</dbReference>
<evidence type="ECO:0000256" key="6">
    <source>
        <dbReference type="ARBA" id="ARBA00022679"/>
    </source>
</evidence>
<feature type="binding site" evidence="9">
    <location>
        <position position="163"/>
    </location>
    <ligand>
        <name>S-adenosyl-L-methionine</name>
        <dbReference type="ChEBI" id="CHEBI:59789"/>
    </ligand>
</feature>
<dbReference type="Gene3D" id="3.40.1010.10">
    <property type="entry name" value="Cobalt-precorrin-4 Transmethylase, Domain 1"/>
    <property type="match status" value="1"/>
</dbReference>
<dbReference type="SUPFAM" id="SSF53790">
    <property type="entry name" value="Tetrapyrrole methylase"/>
    <property type="match status" value="1"/>
</dbReference>
<evidence type="ECO:0000256" key="8">
    <source>
        <dbReference type="ARBA" id="ARBA00048752"/>
    </source>
</evidence>
<evidence type="ECO:0000256" key="5">
    <source>
        <dbReference type="ARBA" id="ARBA00022603"/>
    </source>
</evidence>
<dbReference type="CDD" id="cd11647">
    <property type="entry name" value="DHP5_DphB"/>
    <property type="match status" value="1"/>
</dbReference>
<accession>A0A482WQ20</accession>
<dbReference type="InterPro" id="IPR014777">
    <property type="entry name" value="4pyrrole_Mease_sub1"/>
</dbReference>
<feature type="binding site" evidence="9">
    <location>
        <position position="87"/>
    </location>
    <ligand>
        <name>S-adenosyl-L-methionine</name>
        <dbReference type="ChEBI" id="CHEBI:59789"/>
    </ligand>
</feature>
<comment type="pathway">
    <text evidence="2">Protein modification; peptidyl-diphthamide biosynthesis.</text>
</comment>
<evidence type="ECO:0000256" key="7">
    <source>
        <dbReference type="ARBA" id="ARBA00022691"/>
    </source>
</evidence>
<dbReference type="PIRSF" id="PIRSF036432">
    <property type="entry name" value="Diphthine_synth"/>
    <property type="match status" value="1"/>
</dbReference>
<evidence type="ECO:0000256" key="1">
    <source>
        <dbReference type="ARBA" id="ARBA00004006"/>
    </source>
</evidence>
<keyword evidence="12" id="KW-1185">Reference proteome</keyword>
<evidence type="ECO:0000256" key="3">
    <source>
        <dbReference type="ARBA" id="ARBA00006729"/>
    </source>
</evidence>
<reference evidence="11 12" key="1">
    <citation type="journal article" date="2017" name="Gigascience">
        <title>Genome sequence of the small brown planthopper, Laodelphax striatellus.</title>
        <authorList>
            <person name="Zhu J."/>
            <person name="Jiang F."/>
            <person name="Wang X."/>
            <person name="Yang P."/>
            <person name="Bao Y."/>
            <person name="Zhao W."/>
            <person name="Wang W."/>
            <person name="Lu H."/>
            <person name="Wang Q."/>
            <person name="Cui N."/>
            <person name="Li J."/>
            <person name="Chen X."/>
            <person name="Luo L."/>
            <person name="Yu J."/>
            <person name="Kang L."/>
            <person name="Cui F."/>
        </authorList>
    </citation>
    <scope>NUCLEOTIDE SEQUENCE [LARGE SCALE GENOMIC DNA]</scope>
    <source>
        <strain evidence="11">Lst14</strain>
    </source>
</reference>
<comment type="catalytic activity">
    <reaction evidence="8">
        <text>2-[(3S)-amino-3-carboxypropyl]-L-histidyl-[translation elongation factor 2] + 4 S-adenosyl-L-methionine = diphthine methyl ester-[translation elongation factor 2] + 4 S-adenosyl-L-homocysteine + 3 H(+)</text>
        <dbReference type="Rhea" id="RHEA:42652"/>
        <dbReference type="Rhea" id="RHEA-COMP:9749"/>
        <dbReference type="Rhea" id="RHEA-COMP:10173"/>
        <dbReference type="ChEBI" id="CHEBI:15378"/>
        <dbReference type="ChEBI" id="CHEBI:57856"/>
        <dbReference type="ChEBI" id="CHEBI:59789"/>
        <dbReference type="ChEBI" id="CHEBI:73995"/>
        <dbReference type="ChEBI" id="CHEBI:79005"/>
        <dbReference type="EC" id="2.1.1.314"/>
    </reaction>
</comment>
<dbReference type="UniPathway" id="UPA00559"/>
<dbReference type="AlphaFoldDB" id="A0A482WQ20"/>
<name>A0A482WQ20_LAOST</name>
<evidence type="ECO:0000313" key="12">
    <source>
        <dbReference type="Proteomes" id="UP000291343"/>
    </source>
</evidence>
<keyword evidence="5" id="KW-0489">Methyltransferase</keyword>
<dbReference type="InterPro" id="IPR004551">
    <property type="entry name" value="Dphthn_synthase"/>
</dbReference>
<dbReference type="PANTHER" id="PTHR10882">
    <property type="entry name" value="DIPHTHINE SYNTHASE"/>
    <property type="match status" value="1"/>
</dbReference>
<dbReference type="FunCoup" id="A0A482WQ20">
    <property type="interactions" value="1895"/>
</dbReference>
<dbReference type="InParanoid" id="A0A482WQ20"/>
<keyword evidence="7 9" id="KW-0949">S-adenosyl-L-methionine</keyword>
<gene>
    <name evidence="11" type="ORF">LSTR_LSTR014370</name>
</gene>
<dbReference type="OrthoDB" id="2516at2759"/>
<feature type="binding site" evidence="9">
    <location>
        <position position="227"/>
    </location>
    <ligand>
        <name>S-adenosyl-L-methionine</name>
        <dbReference type="ChEBI" id="CHEBI:59789"/>
    </ligand>
</feature>
<dbReference type="EMBL" id="QKKF02027743">
    <property type="protein sequence ID" value="RZF35677.1"/>
    <property type="molecule type" value="Genomic_DNA"/>
</dbReference>
<evidence type="ECO:0000313" key="11">
    <source>
        <dbReference type="EMBL" id="RZF35677.1"/>
    </source>
</evidence>
<dbReference type="NCBIfam" id="TIGR00522">
    <property type="entry name" value="dph5"/>
    <property type="match status" value="1"/>
</dbReference>
<dbReference type="Gene3D" id="3.30.950.10">
    <property type="entry name" value="Methyltransferase, Cobalt-precorrin-4 Transmethylase, Domain 2"/>
    <property type="match status" value="1"/>
</dbReference>
<feature type="binding site" evidence="9">
    <location>
        <begin position="112"/>
        <end position="113"/>
    </location>
    <ligand>
        <name>S-adenosyl-L-methionine</name>
        <dbReference type="ChEBI" id="CHEBI:59789"/>
    </ligand>
</feature>
<protein>
    <recommendedName>
        <fullName evidence="4">diphthine methyl ester synthase</fullName>
        <ecNumber evidence="4">2.1.1.314</ecNumber>
    </recommendedName>
</protein>
<dbReference type="STRING" id="195883.A0A482WQ20"/>
<feature type="binding site" evidence="9">
    <location>
        <position position="9"/>
    </location>
    <ligand>
        <name>S-adenosyl-L-methionine</name>
        <dbReference type="ChEBI" id="CHEBI:59789"/>
    </ligand>
</feature>
<sequence length="273" mass="30432">MLYIIGLGLGDEKDITCKGLEAVKKADRVYLEEYTSILTVGKRALEAFYERDDLIVADRELVEQGDEILRDADSADVAFLVVGDPFGATTHSDLALRAKNANIRCRIIHNASIMNAIGCTGLQLYSFGETVSIPFWTETWQPDSFYDKIIGNLSRGLHTLCLLDIKVKEPTLESLTRKKREYEPPRFMTVNQAASQLLQIIEQKQSTELSTEKRLSAESVCIAVSRVGSSDQKMVSTTLKQMTDVEMGPPLHSLVIAGTLHPLEQEYISEFAL</sequence>
<dbReference type="InterPro" id="IPR000878">
    <property type="entry name" value="4pyrrol_Mease"/>
</dbReference>
<feature type="binding site" evidence="9">
    <location>
        <position position="84"/>
    </location>
    <ligand>
        <name>S-adenosyl-L-methionine</name>
        <dbReference type="ChEBI" id="CHEBI:59789"/>
    </ligand>
</feature>
<comment type="function">
    <text evidence="1">S-adenosyl-L-methionine-dependent methyltransferase that catalyzes four methylations of the modified target histidine residue in translation elongation factor 2 (EF-2), to form an intermediate called diphthine methyl ester. The four successive methylation reactions represent the second step of diphthamide biosynthesis.</text>
</comment>
<evidence type="ECO:0000256" key="4">
    <source>
        <dbReference type="ARBA" id="ARBA00011927"/>
    </source>
</evidence>
<proteinExistence type="inferred from homology"/>
<feature type="binding site" evidence="9">
    <location>
        <position position="252"/>
    </location>
    <ligand>
        <name>S-adenosyl-L-methionine</name>
        <dbReference type="ChEBI" id="CHEBI:59789"/>
    </ligand>
</feature>
<evidence type="ECO:0000259" key="10">
    <source>
        <dbReference type="Pfam" id="PF00590"/>
    </source>
</evidence>
<dbReference type="PANTHER" id="PTHR10882:SF0">
    <property type="entry name" value="DIPHTHINE METHYL ESTER SYNTHASE"/>
    <property type="match status" value="1"/>
</dbReference>
<dbReference type="GO" id="GO:0032259">
    <property type="term" value="P:methylation"/>
    <property type="evidence" value="ECO:0007669"/>
    <property type="project" value="UniProtKB-KW"/>
</dbReference>
<comment type="caution">
    <text evidence="11">The sequence shown here is derived from an EMBL/GenBank/DDBJ whole genome shotgun (WGS) entry which is preliminary data.</text>
</comment>
<evidence type="ECO:0000256" key="9">
    <source>
        <dbReference type="PIRSR" id="PIRSR036432-1"/>
    </source>
</evidence>
<feature type="domain" description="Tetrapyrrole methylase" evidence="10">
    <location>
        <begin position="1"/>
        <end position="242"/>
    </location>
</feature>
<keyword evidence="6" id="KW-0808">Transferase</keyword>
<dbReference type="GO" id="GO:0141133">
    <property type="term" value="F:diphthine methyl ester synthase activity"/>
    <property type="evidence" value="ECO:0007669"/>
    <property type="project" value="UniProtKB-EC"/>
</dbReference>
<dbReference type="InterPro" id="IPR014776">
    <property type="entry name" value="4pyrrole_Mease_sub2"/>
</dbReference>
<dbReference type="GO" id="GO:0017183">
    <property type="term" value="P:protein histidyl modification to diphthamide"/>
    <property type="evidence" value="ECO:0007669"/>
    <property type="project" value="UniProtKB-UniPathway"/>
</dbReference>
<dbReference type="EC" id="2.1.1.314" evidence="4"/>
<dbReference type="Pfam" id="PF00590">
    <property type="entry name" value="TP_methylase"/>
    <property type="match status" value="1"/>
</dbReference>